<evidence type="ECO:0000259" key="7">
    <source>
        <dbReference type="PROSITE" id="PS50090"/>
    </source>
</evidence>
<feature type="domain" description="HTH myb-type" evidence="8">
    <location>
        <begin position="157"/>
        <end position="202"/>
    </location>
</feature>
<evidence type="ECO:0000256" key="2">
    <source>
        <dbReference type="ARBA" id="ARBA00023015"/>
    </source>
</evidence>
<dbReference type="InterPro" id="IPR001005">
    <property type="entry name" value="SANT/Myb"/>
</dbReference>
<dbReference type="InterPro" id="IPR051575">
    <property type="entry name" value="Myb-like_DNA-bd"/>
</dbReference>
<evidence type="ECO:0000256" key="1">
    <source>
        <dbReference type="ARBA" id="ARBA00022737"/>
    </source>
</evidence>
<feature type="domain" description="HTH myb-type" evidence="8">
    <location>
        <begin position="203"/>
        <end position="257"/>
    </location>
</feature>
<dbReference type="Pfam" id="PF13921">
    <property type="entry name" value="Myb_DNA-bind_6"/>
    <property type="match status" value="1"/>
</dbReference>
<feature type="region of interest" description="Disordered" evidence="6">
    <location>
        <begin position="46"/>
        <end position="120"/>
    </location>
</feature>
<dbReference type="FunFam" id="1.10.10.60:FF:000010">
    <property type="entry name" value="Transcriptional activator Myb isoform A"/>
    <property type="match status" value="1"/>
</dbReference>
<feature type="region of interest" description="Disordered" evidence="6">
    <location>
        <begin position="607"/>
        <end position="631"/>
    </location>
</feature>
<feature type="domain" description="Myb-like" evidence="7">
    <location>
        <begin position="254"/>
        <end position="304"/>
    </location>
</feature>
<reference evidence="9 10" key="1">
    <citation type="journal article" date="2021" name="Genome Biol.">
        <title>AFLAP: assembly-free linkage analysis pipeline using k-mers from genome sequencing data.</title>
        <authorList>
            <person name="Fletcher K."/>
            <person name="Zhang L."/>
            <person name="Gil J."/>
            <person name="Han R."/>
            <person name="Cavanaugh K."/>
            <person name="Michelmore R."/>
        </authorList>
    </citation>
    <scope>NUCLEOTIDE SEQUENCE [LARGE SCALE GENOMIC DNA]</scope>
    <source>
        <strain evidence="9 10">SF5</strain>
    </source>
</reference>
<evidence type="ECO:0000313" key="10">
    <source>
        <dbReference type="Proteomes" id="UP000294530"/>
    </source>
</evidence>
<proteinExistence type="predicted"/>
<dbReference type="PROSITE" id="PS51294">
    <property type="entry name" value="HTH_MYB"/>
    <property type="match status" value="3"/>
</dbReference>
<dbReference type="RefSeq" id="XP_067820478.1">
    <property type="nucleotide sequence ID" value="XM_067962304.1"/>
</dbReference>
<evidence type="ECO:0000256" key="4">
    <source>
        <dbReference type="ARBA" id="ARBA00023163"/>
    </source>
</evidence>
<sequence>MATLDGSPVSSTKLTELGKALDQTSISKASGLSSPLQSDIAVENAATSSVSANKLPTKSPKKRGRTDSLKKMLPAPASQRHKLVTSSYYSDTQDTEEDSTSLDSLHETSLPLQRSQAQPAKLMVKDRRGSGMGVPRAHLILNAVKQAPPAKEKSNPRRWSKHEDESLRLAVERSGERNWKAIADQVPGRNHTQCLQRWTKVLKPGLIKGHWTPEEDGKLRELVAEGKKNWGQVASLIPGRTSKQCRERWCNHLDPNINKGFYTEDEDKIIVEMQAKLGNRWSIIAQQLKGRTEDAVKIRWKSLMRGRRASTKDDKTSTESPGAASDVVESPSSDPEHIKLKAAEASSTRQINYKNATSPMVFVKREQGIVSGNSPSSSSEGAIAGKMVNSVFVKPTQPLAQPRMTAAMGNTMQSVNDLVAASIHNFQMSQRFYPSSAGTALYSGNTNQLMPIGNHQFAMSGNYNVNIQPQQLVLQHPSQLIQQQLMPQSYPLPHGYPMQQQSMGFMPHYVVPTSFSTSTQMPVSTALQRSLSMPLTPTHTPQALAMTNAPYHPAHTTSIHQGFSGAPLHPRTASLSALTGTFSQSLSGTSTGGVSAFSGNVSTSNIGNSPSAANAGAKGLNTPREEWGSSQTPRSQMIMTEGHASAYELFHQQRLRLMLQERDKQGMTLSSAPSPGQALLTKELEANKERQARQAIMHKGWKSAVESMVSFNSVNDLSALEDQQRFDGLLEKVSLSALDPSDEEMLEQAVDIISGDETVEL</sequence>
<dbReference type="GO" id="GO:0000978">
    <property type="term" value="F:RNA polymerase II cis-regulatory region sequence-specific DNA binding"/>
    <property type="evidence" value="ECO:0007669"/>
    <property type="project" value="TreeGrafter"/>
</dbReference>
<keyword evidence="4" id="KW-0804">Transcription</keyword>
<keyword evidence="3" id="KW-0238">DNA-binding</keyword>
<dbReference type="GO" id="GO:0019185">
    <property type="term" value="C:snRNA-activating protein complex"/>
    <property type="evidence" value="ECO:0007669"/>
    <property type="project" value="TreeGrafter"/>
</dbReference>
<dbReference type="InterPro" id="IPR017930">
    <property type="entry name" value="Myb_dom"/>
</dbReference>
<feature type="compositionally biased region" description="Basic and acidic residues" evidence="6">
    <location>
        <begin position="150"/>
        <end position="165"/>
    </location>
</feature>
<evidence type="ECO:0000256" key="5">
    <source>
        <dbReference type="ARBA" id="ARBA00023242"/>
    </source>
</evidence>
<dbReference type="GO" id="GO:0001006">
    <property type="term" value="F:RNA polymerase III type 3 promoter sequence-specific DNA binding"/>
    <property type="evidence" value="ECO:0007669"/>
    <property type="project" value="TreeGrafter"/>
</dbReference>
<dbReference type="KEGG" id="blac:94347975"/>
<dbReference type="GeneID" id="94347975"/>
<dbReference type="PANTHER" id="PTHR46621:SF1">
    <property type="entry name" value="SNRNA-ACTIVATING PROTEIN COMPLEX SUBUNIT 4"/>
    <property type="match status" value="1"/>
</dbReference>
<keyword evidence="1" id="KW-0677">Repeat</keyword>
<dbReference type="GO" id="GO:0042795">
    <property type="term" value="P:snRNA transcription by RNA polymerase II"/>
    <property type="evidence" value="ECO:0007669"/>
    <property type="project" value="TreeGrafter"/>
</dbReference>
<protein>
    <submittedName>
        <fullName evidence="9">Uncharacterized protein</fullName>
    </submittedName>
</protein>
<feature type="region of interest" description="Disordered" evidence="6">
    <location>
        <begin position="305"/>
        <end position="336"/>
    </location>
</feature>
<dbReference type="PANTHER" id="PTHR46621">
    <property type="entry name" value="SNRNA-ACTIVATING PROTEIN COMPLEX SUBUNIT 4"/>
    <property type="match status" value="1"/>
</dbReference>
<organism evidence="9 10">
    <name type="scientific">Bremia lactucae</name>
    <name type="common">Lettuce downy mildew</name>
    <dbReference type="NCBI Taxonomy" id="4779"/>
    <lineage>
        <taxon>Eukaryota</taxon>
        <taxon>Sar</taxon>
        <taxon>Stramenopiles</taxon>
        <taxon>Oomycota</taxon>
        <taxon>Peronosporomycetes</taxon>
        <taxon>Peronosporales</taxon>
        <taxon>Peronosporaceae</taxon>
        <taxon>Bremia</taxon>
    </lineage>
</organism>
<dbReference type="InterPro" id="IPR009057">
    <property type="entry name" value="Homeodomain-like_sf"/>
</dbReference>
<accession>A0A976IGN8</accession>
<dbReference type="PROSITE" id="PS50090">
    <property type="entry name" value="MYB_LIKE"/>
    <property type="match status" value="3"/>
</dbReference>
<evidence type="ECO:0000256" key="6">
    <source>
        <dbReference type="SAM" id="MobiDB-lite"/>
    </source>
</evidence>
<name>A0A976IGN8_BRELC</name>
<keyword evidence="10" id="KW-1185">Reference proteome</keyword>
<dbReference type="SMART" id="SM00717">
    <property type="entry name" value="SANT"/>
    <property type="match status" value="3"/>
</dbReference>
<dbReference type="CDD" id="cd00167">
    <property type="entry name" value="SANT"/>
    <property type="match status" value="3"/>
</dbReference>
<gene>
    <name evidence="9" type="ORF">CCR75_004217</name>
</gene>
<dbReference type="SUPFAM" id="SSF46689">
    <property type="entry name" value="Homeodomain-like"/>
    <property type="match status" value="2"/>
</dbReference>
<dbReference type="Pfam" id="PF00249">
    <property type="entry name" value="Myb_DNA-binding"/>
    <property type="match status" value="1"/>
</dbReference>
<dbReference type="OrthoDB" id="2143914at2759"/>
<evidence type="ECO:0000259" key="8">
    <source>
        <dbReference type="PROSITE" id="PS51294"/>
    </source>
</evidence>
<keyword evidence="2" id="KW-0805">Transcription regulation</keyword>
<feature type="domain" description="Myb-like" evidence="7">
    <location>
        <begin position="151"/>
        <end position="202"/>
    </location>
</feature>
<feature type="compositionally biased region" description="Polar residues" evidence="6">
    <location>
        <begin position="46"/>
        <end position="56"/>
    </location>
</feature>
<feature type="region of interest" description="Disordered" evidence="6">
    <location>
        <begin position="146"/>
        <end position="165"/>
    </location>
</feature>
<evidence type="ECO:0000256" key="3">
    <source>
        <dbReference type="ARBA" id="ARBA00023125"/>
    </source>
</evidence>
<dbReference type="EMBL" id="SHOA02000001">
    <property type="protein sequence ID" value="TDH70979.1"/>
    <property type="molecule type" value="Genomic_DNA"/>
</dbReference>
<dbReference type="AlphaFoldDB" id="A0A976IGN8"/>
<dbReference type="GO" id="GO:0042796">
    <property type="term" value="P:snRNA transcription by RNA polymerase III"/>
    <property type="evidence" value="ECO:0007669"/>
    <property type="project" value="TreeGrafter"/>
</dbReference>
<keyword evidence="5" id="KW-0539">Nucleus</keyword>
<comment type="caution">
    <text evidence="9">The sequence shown here is derived from an EMBL/GenBank/DDBJ whole genome shotgun (WGS) entry which is preliminary data.</text>
</comment>
<feature type="domain" description="Myb-like" evidence="7">
    <location>
        <begin position="203"/>
        <end position="253"/>
    </location>
</feature>
<feature type="domain" description="HTH myb-type" evidence="8">
    <location>
        <begin position="258"/>
        <end position="308"/>
    </location>
</feature>
<dbReference type="Proteomes" id="UP000294530">
    <property type="component" value="Unassembled WGS sequence"/>
</dbReference>
<dbReference type="Gene3D" id="1.10.10.60">
    <property type="entry name" value="Homeodomain-like"/>
    <property type="match status" value="3"/>
</dbReference>
<evidence type="ECO:0000313" key="9">
    <source>
        <dbReference type="EMBL" id="TDH70979.1"/>
    </source>
</evidence>